<accession>A0A0D0AAE8</accession>
<dbReference type="InParanoid" id="A0A0D0AAE8"/>
<gene>
    <name evidence="1" type="ORF">CY34DRAFT_812465</name>
</gene>
<sequence>MGNSGQHAEPTLILRTYEWNVPMARTQDIDVVGENRPVHPNKFVSVSPTGMNTDAAWLLVQFCMPKTYIGGD</sequence>
<name>A0A0D0AAE8_9AGAM</name>
<keyword evidence="2" id="KW-1185">Reference proteome</keyword>
<dbReference type="EMBL" id="KN835670">
    <property type="protein sequence ID" value="KIK35049.1"/>
    <property type="molecule type" value="Genomic_DNA"/>
</dbReference>
<reference evidence="2" key="2">
    <citation type="submission" date="2015-01" db="EMBL/GenBank/DDBJ databases">
        <title>Evolutionary Origins and Diversification of the Mycorrhizal Mutualists.</title>
        <authorList>
            <consortium name="DOE Joint Genome Institute"/>
            <consortium name="Mycorrhizal Genomics Consortium"/>
            <person name="Kohler A."/>
            <person name="Kuo A."/>
            <person name="Nagy L.G."/>
            <person name="Floudas D."/>
            <person name="Copeland A."/>
            <person name="Barry K.W."/>
            <person name="Cichocki N."/>
            <person name="Veneault-Fourrey C."/>
            <person name="LaButti K."/>
            <person name="Lindquist E.A."/>
            <person name="Lipzen A."/>
            <person name="Lundell T."/>
            <person name="Morin E."/>
            <person name="Murat C."/>
            <person name="Riley R."/>
            <person name="Ohm R."/>
            <person name="Sun H."/>
            <person name="Tunlid A."/>
            <person name="Henrissat B."/>
            <person name="Grigoriev I.V."/>
            <person name="Hibbett D.S."/>
            <person name="Martin F."/>
        </authorList>
    </citation>
    <scope>NUCLEOTIDE SEQUENCE [LARGE SCALE GENOMIC DNA]</scope>
    <source>
        <strain evidence="2">UH-Slu-Lm8-n1</strain>
    </source>
</reference>
<dbReference type="AlphaFoldDB" id="A0A0D0AAE8"/>
<feature type="non-terminal residue" evidence="1">
    <location>
        <position position="72"/>
    </location>
</feature>
<reference evidence="1 2" key="1">
    <citation type="submission" date="2014-04" db="EMBL/GenBank/DDBJ databases">
        <authorList>
            <consortium name="DOE Joint Genome Institute"/>
            <person name="Kuo A."/>
            <person name="Ruytinx J."/>
            <person name="Rineau F."/>
            <person name="Colpaert J."/>
            <person name="Kohler A."/>
            <person name="Nagy L.G."/>
            <person name="Floudas D."/>
            <person name="Copeland A."/>
            <person name="Barry K.W."/>
            <person name="Cichocki N."/>
            <person name="Veneault-Fourrey C."/>
            <person name="LaButti K."/>
            <person name="Lindquist E.A."/>
            <person name="Lipzen A."/>
            <person name="Lundell T."/>
            <person name="Morin E."/>
            <person name="Murat C."/>
            <person name="Sun H."/>
            <person name="Tunlid A."/>
            <person name="Henrissat B."/>
            <person name="Grigoriev I.V."/>
            <person name="Hibbett D.S."/>
            <person name="Martin F."/>
            <person name="Nordberg H.P."/>
            <person name="Cantor M.N."/>
            <person name="Hua S.X."/>
        </authorList>
    </citation>
    <scope>NUCLEOTIDE SEQUENCE [LARGE SCALE GENOMIC DNA]</scope>
    <source>
        <strain evidence="1 2">UH-Slu-Lm8-n1</strain>
    </source>
</reference>
<organism evidence="1 2">
    <name type="scientific">Suillus luteus UH-Slu-Lm8-n1</name>
    <dbReference type="NCBI Taxonomy" id="930992"/>
    <lineage>
        <taxon>Eukaryota</taxon>
        <taxon>Fungi</taxon>
        <taxon>Dikarya</taxon>
        <taxon>Basidiomycota</taxon>
        <taxon>Agaricomycotina</taxon>
        <taxon>Agaricomycetes</taxon>
        <taxon>Agaricomycetidae</taxon>
        <taxon>Boletales</taxon>
        <taxon>Suillineae</taxon>
        <taxon>Suillaceae</taxon>
        <taxon>Suillus</taxon>
    </lineage>
</organism>
<dbReference type="HOGENOM" id="CLU_2943347_0_0_1"/>
<proteinExistence type="predicted"/>
<protein>
    <submittedName>
        <fullName evidence="1">Uncharacterized protein</fullName>
    </submittedName>
</protein>
<evidence type="ECO:0000313" key="2">
    <source>
        <dbReference type="Proteomes" id="UP000054485"/>
    </source>
</evidence>
<dbReference type="Proteomes" id="UP000054485">
    <property type="component" value="Unassembled WGS sequence"/>
</dbReference>
<evidence type="ECO:0000313" key="1">
    <source>
        <dbReference type="EMBL" id="KIK35049.1"/>
    </source>
</evidence>